<keyword evidence="4 5" id="KW-0472">Membrane</keyword>
<evidence type="ECO:0000256" key="5">
    <source>
        <dbReference type="SAM" id="Phobius"/>
    </source>
</evidence>
<feature type="transmembrane region" description="Helical" evidence="5">
    <location>
        <begin position="452"/>
        <end position="474"/>
    </location>
</feature>
<comment type="caution">
    <text evidence="7">The sequence shown here is derived from an EMBL/GenBank/DDBJ whole genome shotgun (WGS) entry which is preliminary data.</text>
</comment>
<feature type="transmembrane region" description="Helical" evidence="5">
    <location>
        <begin position="361"/>
        <end position="384"/>
    </location>
</feature>
<dbReference type="EMBL" id="WTYA01000002">
    <property type="protein sequence ID" value="MXP27995.1"/>
    <property type="molecule type" value="Genomic_DNA"/>
</dbReference>
<dbReference type="Proteomes" id="UP000439780">
    <property type="component" value="Unassembled WGS sequence"/>
</dbReference>
<accession>A0A845AGP6</accession>
<evidence type="ECO:0000259" key="6">
    <source>
        <dbReference type="Pfam" id="PF12698"/>
    </source>
</evidence>
<dbReference type="GO" id="GO:0140359">
    <property type="term" value="F:ABC-type transporter activity"/>
    <property type="evidence" value="ECO:0007669"/>
    <property type="project" value="InterPro"/>
</dbReference>
<evidence type="ECO:0000256" key="1">
    <source>
        <dbReference type="ARBA" id="ARBA00004141"/>
    </source>
</evidence>
<evidence type="ECO:0000256" key="3">
    <source>
        <dbReference type="ARBA" id="ARBA00022989"/>
    </source>
</evidence>
<dbReference type="Pfam" id="PF12698">
    <property type="entry name" value="ABC2_membrane_3"/>
    <property type="match status" value="1"/>
</dbReference>
<comment type="subcellular location">
    <subcellularLocation>
        <location evidence="1">Membrane</location>
        <topology evidence="1">Multi-pass membrane protein</topology>
    </subcellularLocation>
</comment>
<organism evidence="7 8">
    <name type="scientific">Qipengyuania algicida</name>
    <dbReference type="NCBI Taxonomy" id="1836209"/>
    <lineage>
        <taxon>Bacteria</taxon>
        <taxon>Pseudomonadati</taxon>
        <taxon>Pseudomonadota</taxon>
        <taxon>Alphaproteobacteria</taxon>
        <taxon>Sphingomonadales</taxon>
        <taxon>Erythrobacteraceae</taxon>
        <taxon>Qipengyuania</taxon>
    </lineage>
</organism>
<feature type="domain" description="ABC-2 type transporter transmembrane" evidence="6">
    <location>
        <begin position="20"/>
        <end position="465"/>
    </location>
</feature>
<evidence type="ECO:0000313" key="7">
    <source>
        <dbReference type="EMBL" id="MXP27995.1"/>
    </source>
</evidence>
<dbReference type="RefSeq" id="WP_160752279.1">
    <property type="nucleotide sequence ID" value="NZ_WTYA01000002.1"/>
</dbReference>
<keyword evidence="2 5" id="KW-0812">Transmembrane</keyword>
<dbReference type="PANTHER" id="PTHR43471">
    <property type="entry name" value="ABC TRANSPORTER PERMEASE"/>
    <property type="match status" value="1"/>
</dbReference>
<feature type="transmembrane region" description="Helical" evidence="5">
    <location>
        <begin position="317"/>
        <end position="341"/>
    </location>
</feature>
<reference evidence="7 8" key="1">
    <citation type="submission" date="2019-12" db="EMBL/GenBank/DDBJ databases">
        <title>Genomic-based taxomic classification of the family Erythrobacteraceae.</title>
        <authorList>
            <person name="Xu L."/>
        </authorList>
    </citation>
    <scope>NUCLEOTIDE SEQUENCE [LARGE SCALE GENOMIC DNA]</scope>
    <source>
        <strain evidence="7 8">KEMB 9005-328</strain>
    </source>
</reference>
<gene>
    <name evidence="7" type="ORF">GRI58_04065</name>
</gene>
<name>A0A845AGP6_9SPHN</name>
<protein>
    <submittedName>
        <fullName evidence="7">ABC transporter permease</fullName>
    </submittedName>
</protein>
<feature type="transmembrane region" description="Helical" evidence="5">
    <location>
        <begin position="267"/>
        <end position="288"/>
    </location>
</feature>
<sequence>MIANILLVAKREFRQVTATKSFWLTLLLVPIALAIGPLVGDKLQDDTATKVMIVDQTGGGVARTIEDSFTINEDRALLVRLSRYVQRHDFDKADPQAVWAQHDRWYTNADVASFRAAGGLKAALAKIDTVRPEGVPAFDAPTPDYSFLPPPAGLTEAPADTIGTQAKQLTQAKGGDDKKAAADIVLLIGKGFPQDPTVSLWSNDRPRSSFVIQLQQVLTQAMRGSLLQQQGVSPQAAVAIETAAPAIAVSTPPPGGGAREAMLVRSIVPLALAYILMMSLMLSGSWMLQGSVEERSNKLLESVLACISPEELMYGKLLGALTIGLSMVAVWLGCAAFAAYATHGAIADMIRPALAPLTSPGAIIALIYFFAMGYLAISIIFVAIGAMSDSMREAQGYLMPVMLAVLLPITMLIQAVLAGNNGIMVQVLTWVPLWTPFAVLARLGIGIETWELIGSGVVLAIFVALEVVFLGRLFRASLLAQGQKLGLKQIVGRLKAAPR</sequence>
<evidence type="ECO:0000256" key="4">
    <source>
        <dbReference type="ARBA" id="ARBA00023136"/>
    </source>
</evidence>
<dbReference type="InterPro" id="IPR013525">
    <property type="entry name" value="ABC2_TM"/>
</dbReference>
<evidence type="ECO:0000256" key="2">
    <source>
        <dbReference type="ARBA" id="ARBA00022692"/>
    </source>
</evidence>
<proteinExistence type="predicted"/>
<dbReference type="OrthoDB" id="7539112at2"/>
<keyword evidence="3 5" id="KW-1133">Transmembrane helix</keyword>
<dbReference type="AlphaFoldDB" id="A0A845AGP6"/>
<dbReference type="GO" id="GO:0016020">
    <property type="term" value="C:membrane"/>
    <property type="evidence" value="ECO:0007669"/>
    <property type="project" value="UniProtKB-SubCell"/>
</dbReference>
<feature type="transmembrane region" description="Helical" evidence="5">
    <location>
        <begin position="21"/>
        <end position="40"/>
    </location>
</feature>
<dbReference type="PANTHER" id="PTHR43471:SF3">
    <property type="entry name" value="ABC TRANSPORTER PERMEASE PROTEIN NATB"/>
    <property type="match status" value="1"/>
</dbReference>
<feature type="transmembrane region" description="Helical" evidence="5">
    <location>
        <begin position="396"/>
        <end position="417"/>
    </location>
</feature>
<evidence type="ECO:0000313" key="8">
    <source>
        <dbReference type="Proteomes" id="UP000439780"/>
    </source>
</evidence>
<feature type="transmembrane region" description="Helical" evidence="5">
    <location>
        <begin position="423"/>
        <end position="445"/>
    </location>
</feature>
<keyword evidence="8" id="KW-1185">Reference proteome</keyword>